<proteinExistence type="predicted"/>
<gene>
    <name evidence="4" type="ORF">JIN84_21550</name>
</gene>
<evidence type="ECO:0008006" key="6">
    <source>
        <dbReference type="Google" id="ProtNLM"/>
    </source>
</evidence>
<name>A0A934RAX4_9BACT</name>
<evidence type="ECO:0000256" key="3">
    <source>
        <dbReference type="ARBA" id="ARBA00023014"/>
    </source>
</evidence>
<dbReference type="PANTHER" id="PTHR43432">
    <property type="entry name" value="SLR0285 PROTEIN"/>
    <property type="match status" value="1"/>
</dbReference>
<reference evidence="4" key="1">
    <citation type="submission" date="2021-01" db="EMBL/GenBank/DDBJ databases">
        <title>Modified the classification status of verrucomicrobia.</title>
        <authorList>
            <person name="Feng X."/>
        </authorList>
    </citation>
    <scope>NUCLEOTIDE SEQUENCE</scope>
    <source>
        <strain evidence="4">JCM 18052</strain>
    </source>
</reference>
<evidence type="ECO:0000313" key="5">
    <source>
        <dbReference type="Proteomes" id="UP000600139"/>
    </source>
</evidence>
<dbReference type="Gene3D" id="3.80.30.30">
    <property type="match status" value="1"/>
</dbReference>
<organism evidence="4 5">
    <name type="scientific">Luteolibacter yonseiensis</name>
    <dbReference type="NCBI Taxonomy" id="1144680"/>
    <lineage>
        <taxon>Bacteria</taxon>
        <taxon>Pseudomonadati</taxon>
        <taxon>Verrucomicrobiota</taxon>
        <taxon>Verrucomicrobiia</taxon>
        <taxon>Verrucomicrobiales</taxon>
        <taxon>Verrucomicrobiaceae</taxon>
        <taxon>Luteolibacter</taxon>
    </lineage>
</organism>
<evidence type="ECO:0000256" key="2">
    <source>
        <dbReference type="ARBA" id="ARBA00023004"/>
    </source>
</evidence>
<dbReference type="SFLD" id="SFLDG01084">
    <property type="entry name" value="Uncharacterised_Radical_SAM_Su"/>
    <property type="match status" value="1"/>
</dbReference>
<dbReference type="EMBL" id="JAENIK010000013">
    <property type="protein sequence ID" value="MBK1818224.1"/>
    <property type="molecule type" value="Genomic_DNA"/>
</dbReference>
<dbReference type="InterPro" id="IPR040086">
    <property type="entry name" value="MJ0683-like"/>
</dbReference>
<keyword evidence="2" id="KW-0408">Iron</keyword>
<dbReference type="Proteomes" id="UP000600139">
    <property type="component" value="Unassembled WGS sequence"/>
</dbReference>
<dbReference type="RefSeq" id="WP_200353173.1">
    <property type="nucleotide sequence ID" value="NZ_BAABHZ010000002.1"/>
</dbReference>
<keyword evidence="1" id="KW-0479">Metal-binding</keyword>
<dbReference type="GO" id="GO:0046872">
    <property type="term" value="F:metal ion binding"/>
    <property type="evidence" value="ECO:0007669"/>
    <property type="project" value="UniProtKB-KW"/>
</dbReference>
<protein>
    <recommendedName>
        <fullName evidence="6">Radical SAM protein</fullName>
    </recommendedName>
</protein>
<dbReference type="AlphaFoldDB" id="A0A934RAX4"/>
<keyword evidence="3" id="KW-0411">Iron-sulfur</keyword>
<evidence type="ECO:0000313" key="4">
    <source>
        <dbReference type="EMBL" id="MBK1818224.1"/>
    </source>
</evidence>
<evidence type="ECO:0000256" key="1">
    <source>
        <dbReference type="ARBA" id="ARBA00022723"/>
    </source>
</evidence>
<sequence>MIVALHDHPVTVEQNYFINKSLSSWAVNMFMGCSHGCRFCSVPDTSTGKQKSTLAPFGVDDPIAEWGQYALLRPWDERKFIASVMKAEGTDPATLNADGNRAVIFSSTTDPYQVFPGSQGERRLFNEHARSLIRNALTAIRDHSTLNVRILTRSPLARSDFDLFKSFGNRLLLGTSLPTLDPTLSRIYEGRSPAPRQRLKLLLDAHAEGINTFVAVAPVFPECGYDGMLEVFQAVKAANPCTVFMEPINLRRGNVDRIRLAAERMGKPIDMTPFTGEWSDYAISALQDAERAAADAGIVDRLHLWPDHRALATKAVLARQKDPHAYISWLNRWWKRVSEWPGSSY</sequence>
<dbReference type="InterPro" id="IPR007197">
    <property type="entry name" value="rSAM"/>
</dbReference>
<dbReference type="PANTHER" id="PTHR43432:SF3">
    <property type="entry name" value="SLR0285 PROTEIN"/>
    <property type="match status" value="1"/>
</dbReference>
<comment type="caution">
    <text evidence="4">The sequence shown here is derived from an EMBL/GenBank/DDBJ whole genome shotgun (WGS) entry which is preliminary data.</text>
</comment>
<dbReference type="GO" id="GO:0051536">
    <property type="term" value="F:iron-sulfur cluster binding"/>
    <property type="evidence" value="ECO:0007669"/>
    <property type="project" value="UniProtKB-KW"/>
</dbReference>
<dbReference type="GO" id="GO:0003824">
    <property type="term" value="F:catalytic activity"/>
    <property type="evidence" value="ECO:0007669"/>
    <property type="project" value="InterPro"/>
</dbReference>
<accession>A0A934RAX4</accession>
<dbReference type="SFLD" id="SFLDS00029">
    <property type="entry name" value="Radical_SAM"/>
    <property type="match status" value="1"/>
</dbReference>
<keyword evidence="5" id="KW-1185">Reference proteome</keyword>